<feature type="domain" description="EF-hand" evidence="4">
    <location>
        <begin position="9"/>
        <end position="44"/>
    </location>
</feature>
<dbReference type="PROSITE" id="PS50222">
    <property type="entry name" value="EF_HAND_2"/>
    <property type="match status" value="2"/>
</dbReference>
<dbReference type="GO" id="GO:0005509">
    <property type="term" value="F:calcium ion binding"/>
    <property type="evidence" value="ECO:0007669"/>
    <property type="project" value="InterPro"/>
</dbReference>
<dbReference type="Pfam" id="PF13202">
    <property type="entry name" value="EF-hand_5"/>
    <property type="match status" value="1"/>
</dbReference>
<gene>
    <name evidence="6" type="primary">LOC111496474</name>
</gene>
<dbReference type="InterPro" id="IPR002048">
    <property type="entry name" value="EF_hand_dom"/>
</dbReference>
<dbReference type="SUPFAM" id="SSF47473">
    <property type="entry name" value="EF-hand"/>
    <property type="match status" value="1"/>
</dbReference>
<dbReference type="OrthoDB" id="26525at2759"/>
<protein>
    <submittedName>
        <fullName evidence="6">Probable calcium-binding protein CML14</fullName>
    </submittedName>
</protein>
<evidence type="ECO:0000259" key="4">
    <source>
        <dbReference type="PROSITE" id="PS50222"/>
    </source>
</evidence>
<dbReference type="Gene3D" id="1.10.238.10">
    <property type="entry name" value="EF-hand"/>
    <property type="match status" value="2"/>
</dbReference>
<dbReference type="PANTHER" id="PTHR10891">
    <property type="entry name" value="EF-HAND CALCIUM-BINDING DOMAIN CONTAINING PROTEIN"/>
    <property type="match status" value="1"/>
</dbReference>
<evidence type="ECO:0000313" key="5">
    <source>
        <dbReference type="Proteomes" id="UP000504608"/>
    </source>
</evidence>
<evidence type="ECO:0000256" key="2">
    <source>
        <dbReference type="ARBA" id="ARBA00022737"/>
    </source>
</evidence>
<dbReference type="AlphaFoldDB" id="A0A6J1KK82"/>
<evidence type="ECO:0000313" key="6">
    <source>
        <dbReference type="RefSeq" id="XP_023002692.1"/>
    </source>
</evidence>
<keyword evidence="3" id="KW-0106">Calcium</keyword>
<organism evidence="5 6">
    <name type="scientific">Cucurbita maxima</name>
    <name type="common">Pumpkin</name>
    <name type="synonym">Winter squash</name>
    <dbReference type="NCBI Taxonomy" id="3661"/>
    <lineage>
        <taxon>Eukaryota</taxon>
        <taxon>Viridiplantae</taxon>
        <taxon>Streptophyta</taxon>
        <taxon>Embryophyta</taxon>
        <taxon>Tracheophyta</taxon>
        <taxon>Spermatophyta</taxon>
        <taxon>Magnoliopsida</taxon>
        <taxon>eudicotyledons</taxon>
        <taxon>Gunneridae</taxon>
        <taxon>Pentapetalae</taxon>
        <taxon>rosids</taxon>
        <taxon>fabids</taxon>
        <taxon>Cucurbitales</taxon>
        <taxon>Cucurbitaceae</taxon>
        <taxon>Cucurbiteae</taxon>
        <taxon>Cucurbita</taxon>
    </lineage>
</organism>
<dbReference type="RefSeq" id="XP_023002692.1">
    <property type="nucleotide sequence ID" value="XM_023146924.1"/>
</dbReference>
<dbReference type="KEGG" id="cmax:111496474"/>
<dbReference type="SMART" id="SM00054">
    <property type="entry name" value="EFh"/>
    <property type="match status" value="3"/>
</dbReference>
<keyword evidence="1" id="KW-0479">Metal-binding</keyword>
<keyword evidence="2" id="KW-0677">Repeat</keyword>
<name>A0A6J1KK82_CUCMA</name>
<dbReference type="Pfam" id="PF13499">
    <property type="entry name" value="EF-hand_7"/>
    <property type="match status" value="1"/>
</dbReference>
<feature type="domain" description="EF-hand" evidence="4">
    <location>
        <begin position="100"/>
        <end position="135"/>
    </location>
</feature>
<keyword evidence="5" id="KW-1185">Reference proteome</keyword>
<dbReference type="InterPro" id="IPR018247">
    <property type="entry name" value="EF_Hand_1_Ca_BS"/>
</dbReference>
<evidence type="ECO:0000256" key="3">
    <source>
        <dbReference type="ARBA" id="ARBA00022837"/>
    </source>
</evidence>
<dbReference type="GeneID" id="111496474"/>
<dbReference type="InterPro" id="IPR039647">
    <property type="entry name" value="EF_hand_pair_protein_CML-like"/>
</dbReference>
<sequence length="175" mass="19897">MFVSILQVWAENEANELMKKYDRNGDGVLTKKELQIFLRDVRGSTQLNNQGFLSRIPKTNDNVAHKLSSNAHSNPKMQVQEKATKSSTKVFSENVSDVRLSREQIKKIFKYYDSDKDGFLNITEVTKAFSFLGSINPFYKAQYAISFADANNDGVISEAELEKLIDYACKIIPKK</sequence>
<accession>A0A6J1KK82</accession>
<dbReference type="PROSITE" id="PS00018">
    <property type="entry name" value="EF_HAND_1"/>
    <property type="match status" value="3"/>
</dbReference>
<evidence type="ECO:0000256" key="1">
    <source>
        <dbReference type="ARBA" id="ARBA00022723"/>
    </source>
</evidence>
<dbReference type="Proteomes" id="UP000504608">
    <property type="component" value="Unplaced"/>
</dbReference>
<proteinExistence type="predicted"/>
<reference evidence="6" key="1">
    <citation type="submission" date="2025-08" db="UniProtKB">
        <authorList>
            <consortium name="RefSeq"/>
        </authorList>
    </citation>
    <scope>IDENTIFICATION</scope>
    <source>
        <tissue evidence="6">Young leaves</tissue>
    </source>
</reference>
<dbReference type="InterPro" id="IPR011992">
    <property type="entry name" value="EF-hand-dom_pair"/>
</dbReference>